<evidence type="ECO:0000313" key="1">
    <source>
        <dbReference type="EMBL" id="KAJ8343510.1"/>
    </source>
</evidence>
<comment type="caution">
    <text evidence="1">The sequence shown here is derived from an EMBL/GenBank/DDBJ whole genome shotgun (WGS) entry which is preliminary data.</text>
</comment>
<gene>
    <name evidence="1" type="ORF">SKAU_G00308390</name>
</gene>
<name>A0A9Q1IL46_SYNKA</name>
<accession>A0A9Q1IL46</accession>
<keyword evidence="2" id="KW-1185">Reference proteome</keyword>
<proteinExistence type="predicted"/>
<dbReference type="AlphaFoldDB" id="A0A9Q1IL46"/>
<sequence>MQAWKPEGKTASLPCVGLRFKAQWTSKSNSVDYKYQFRAWAGTLNKMVCSRTSQIMILWIFVLSIKAWISCDPHSQQPKDQHQASSDHFDTVTNASLDTVRDLAHCSICWSAYQPLQGRPVSLKKSQKYTLSCDPSTRWRQNNFQWKPARLVPCEDLPVERSTLRRLRKA</sequence>
<reference evidence="1" key="1">
    <citation type="journal article" date="2023" name="Science">
        <title>Genome structures resolve the early diversification of teleost fishes.</title>
        <authorList>
            <person name="Parey E."/>
            <person name="Louis A."/>
            <person name="Montfort J."/>
            <person name="Bouchez O."/>
            <person name="Roques C."/>
            <person name="Iampietro C."/>
            <person name="Lluch J."/>
            <person name="Castinel A."/>
            <person name="Donnadieu C."/>
            <person name="Desvignes T."/>
            <person name="Floi Bucao C."/>
            <person name="Jouanno E."/>
            <person name="Wen M."/>
            <person name="Mejri S."/>
            <person name="Dirks R."/>
            <person name="Jansen H."/>
            <person name="Henkel C."/>
            <person name="Chen W.J."/>
            <person name="Zahm M."/>
            <person name="Cabau C."/>
            <person name="Klopp C."/>
            <person name="Thompson A.W."/>
            <person name="Robinson-Rechavi M."/>
            <person name="Braasch I."/>
            <person name="Lecointre G."/>
            <person name="Bobe J."/>
            <person name="Postlethwait J.H."/>
            <person name="Berthelot C."/>
            <person name="Roest Crollius H."/>
            <person name="Guiguen Y."/>
        </authorList>
    </citation>
    <scope>NUCLEOTIDE SEQUENCE</scope>
    <source>
        <strain evidence="1">WJC10195</strain>
    </source>
</reference>
<dbReference type="EMBL" id="JAINUF010000013">
    <property type="protein sequence ID" value="KAJ8343510.1"/>
    <property type="molecule type" value="Genomic_DNA"/>
</dbReference>
<dbReference type="Proteomes" id="UP001152622">
    <property type="component" value="Chromosome 13"/>
</dbReference>
<evidence type="ECO:0000313" key="2">
    <source>
        <dbReference type="Proteomes" id="UP001152622"/>
    </source>
</evidence>
<protein>
    <submittedName>
        <fullName evidence="1">Uncharacterized protein</fullName>
    </submittedName>
</protein>
<organism evidence="1 2">
    <name type="scientific">Synaphobranchus kaupii</name>
    <name type="common">Kaup's arrowtooth eel</name>
    <dbReference type="NCBI Taxonomy" id="118154"/>
    <lineage>
        <taxon>Eukaryota</taxon>
        <taxon>Metazoa</taxon>
        <taxon>Chordata</taxon>
        <taxon>Craniata</taxon>
        <taxon>Vertebrata</taxon>
        <taxon>Euteleostomi</taxon>
        <taxon>Actinopterygii</taxon>
        <taxon>Neopterygii</taxon>
        <taxon>Teleostei</taxon>
        <taxon>Anguilliformes</taxon>
        <taxon>Synaphobranchidae</taxon>
        <taxon>Synaphobranchus</taxon>
    </lineage>
</organism>